<dbReference type="EMBL" id="JBHTIL010000001">
    <property type="protein sequence ID" value="MFD0925204.1"/>
    <property type="molecule type" value="Genomic_DNA"/>
</dbReference>
<evidence type="ECO:0000259" key="1">
    <source>
        <dbReference type="Pfam" id="PF01370"/>
    </source>
</evidence>
<dbReference type="Pfam" id="PF01370">
    <property type="entry name" value="Epimerase"/>
    <property type="match status" value="1"/>
</dbReference>
<evidence type="ECO:0000313" key="3">
    <source>
        <dbReference type="Proteomes" id="UP001597068"/>
    </source>
</evidence>
<evidence type="ECO:0000313" key="2">
    <source>
        <dbReference type="EMBL" id="MFD0925204.1"/>
    </source>
</evidence>
<reference evidence="3" key="1">
    <citation type="journal article" date="2019" name="Int. J. Syst. Evol. Microbiol.">
        <title>The Global Catalogue of Microorganisms (GCM) 10K type strain sequencing project: providing services to taxonomists for standard genome sequencing and annotation.</title>
        <authorList>
            <consortium name="The Broad Institute Genomics Platform"/>
            <consortium name="The Broad Institute Genome Sequencing Center for Infectious Disease"/>
            <person name="Wu L."/>
            <person name="Ma J."/>
        </authorList>
    </citation>
    <scope>NUCLEOTIDE SEQUENCE [LARGE SCALE GENOMIC DNA]</scope>
    <source>
        <strain evidence="3">CCUG 50873</strain>
    </source>
</reference>
<sequence>MRVFVTGGTGLIGTAVVRELTTHGHSVLTLARSDASAAAAAATGAASLRGGLSDLDVLREGVRSCDAVIHLAFDHSAITADGFGRASEQESVAVAAIGDELRGTDRPFAVVSGTPAATGRPSTEDDPLPLDGPVAGRARTVTAALALAEAGVRTSAIRLPRTVHADGQGGFAGILTEMARSSGVSGIPGDGTQRWPAVHAADAAALFRLALENAPAGTVWHAVADEGDAVRDIAEVIGRRLGVPVEPVPDDTFGALGPVFALDQPASSARTREMLGWTPTHPGLLEDLELI</sequence>
<dbReference type="Gene3D" id="3.40.50.720">
    <property type="entry name" value="NAD(P)-binding Rossmann-like Domain"/>
    <property type="match status" value="1"/>
</dbReference>
<dbReference type="RefSeq" id="WP_253646827.1">
    <property type="nucleotide sequence ID" value="NZ_BAAAMO010000002.1"/>
</dbReference>
<dbReference type="PANTHER" id="PTHR48079:SF6">
    <property type="entry name" value="NAD(P)-BINDING DOMAIN-CONTAINING PROTEIN-RELATED"/>
    <property type="match status" value="1"/>
</dbReference>
<dbReference type="PANTHER" id="PTHR48079">
    <property type="entry name" value="PROTEIN YEEZ"/>
    <property type="match status" value="1"/>
</dbReference>
<comment type="caution">
    <text evidence="2">The sequence shown here is derived from an EMBL/GenBank/DDBJ whole genome shotgun (WGS) entry which is preliminary data.</text>
</comment>
<dbReference type="Proteomes" id="UP001597068">
    <property type="component" value="Unassembled WGS sequence"/>
</dbReference>
<gene>
    <name evidence="2" type="ORF">ACFQ04_05580</name>
</gene>
<dbReference type="SUPFAM" id="SSF51735">
    <property type="entry name" value="NAD(P)-binding Rossmann-fold domains"/>
    <property type="match status" value="1"/>
</dbReference>
<keyword evidence="3" id="KW-1185">Reference proteome</keyword>
<organism evidence="2 3">
    <name type="scientific">Williamsia deligens</name>
    <dbReference type="NCBI Taxonomy" id="321325"/>
    <lineage>
        <taxon>Bacteria</taxon>
        <taxon>Bacillati</taxon>
        <taxon>Actinomycetota</taxon>
        <taxon>Actinomycetes</taxon>
        <taxon>Mycobacteriales</taxon>
        <taxon>Nocardiaceae</taxon>
        <taxon>Williamsia</taxon>
    </lineage>
</organism>
<proteinExistence type="predicted"/>
<dbReference type="InterPro" id="IPR001509">
    <property type="entry name" value="Epimerase_deHydtase"/>
</dbReference>
<accession>A0ABW3G4S6</accession>
<name>A0ABW3G4S6_9NOCA</name>
<dbReference type="InterPro" id="IPR036291">
    <property type="entry name" value="NAD(P)-bd_dom_sf"/>
</dbReference>
<protein>
    <submittedName>
        <fullName evidence="2">NAD-dependent epimerase/dehydratase family protein</fullName>
    </submittedName>
</protein>
<dbReference type="InterPro" id="IPR051783">
    <property type="entry name" value="NAD(P)-dependent_oxidoreduct"/>
</dbReference>
<feature type="domain" description="NAD-dependent epimerase/dehydratase" evidence="1">
    <location>
        <begin position="3"/>
        <end position="217"/>
    </location>
</feature>